<sequence>MRTPALPSRPPRVRGRSIGVALVGVLAGLMFATSASVFAEDTERQPQNLPELVEAEEARLQETNAEVSQLRAEVDALLGEQSAEVPEAAASDALALAAGRLAVTGPGVEVSLWDSPLVQDVPEGFSPDDLVVHQQDLEAVINALWAGGAEAMTVQGHRVTATTLIRCVGNVLLLDGDTYSPPYRIAAIGDADALEDALDDSSAVRIYRQYVDAVGLGFSVTTEDEIEAPGDDGNLSTRYARIPGGDPITLEGPTSDPNGPQ</sequence>
<dbReference type="PANTHER" id="PTHR37313">
    <property type="entry name" value="UPF0749 PROTEIN RV1825"/>
    <property type="match status" value="1"/>
</dbReference>
<keyword evidence="2" id="KW-0175">Coiled coil</keyword>
<dbReference type="Gene3D" id="3.30.70.1880">
    <property type="entry name" value="Protein of unknown function DUF881"/>
    <property type="match status" value="1"/>
</dbReference>
<dbReference type="AlphaFoldDB" id="A0A7M4DD55"/>
<dbReference type="InterPro" id="IPR010273">
    <property type="entry name" value="DUF881"/>
</dbReference>
<evidence type="ECO:0000256" key="1">
    <source>
        <dbReference type="ARBA" id="ARBA00009108"/>
    </source>
</evidence>
<dbReference type="RefSeq" id="WP_156738644.1">
    <property type="nucleotide sequence ID" value="NZ_CACRYJ010000004.1"/>
</dbReference>
<dbReference type="GO" id="GO:0005886">
    <property type="term" value="C:plasma membrane"/>
    <property type="evidence" value="ECO:0007669"/>
    <property type="project" value="TreeGrafter"/>
</dbReference>
<dbReference type="Proteomes" id="UP000419743">
    <property type="component" value="Unassembled WGS sequence"/>
</dbReference>
<dbReference type="Pfam" id="PF05949">
    <property type="entry name" value="DUF881"/>
    <property type="match status" value="1"/>
</dbReference>
<evidence type="ECO:0000256" key="3">
    <source>
        <dbReference type="SAM" id="MobiDB-lite"/>
    </source>
</evidence>
<reference evidence="4 5" key="1">
    <citation type="submission" date="2019-11" db="EMBL/GenBank/DDBJ databases">
        <authorList>
            <person name="Criscuolo A."/>
        </authorList>
    </citation>
    <scope>NUCLEOTIDE SEQUENCE [LARGE SCALE GENOMIC DNA]</scope>
    <source>
        <strain evidence="4">CIP111667</strain>
    </source>
</reference>
<feature type="coiled-coil region" evidence="2">
    <location>
        <begin position="53"/>
        <end position="80"/>
    </location>
</feature>
<feature type="region of interest" description="Disordered" evidence="3">
    <location>
        <begin position="225"/>
        <end position="261"/>
    </location>
</feature>
<dbReference type="PANTHER" id="PTHR37313:SF4">
    <property type="entry name" value="CONSERVED MEMBRANE PROTEIN-RELATED"/>
    <property type="match status" value="1"/>
</dbReference>
<name>A0A7M4DD55_9MICO</name>
<gene>
    <name evidence="4" type="ORF">HALOF300_00043</name>
</gene>
<comment type="caution">
    <text evidence="4">The sequence shown here is derived from an EMBL/GenBank/DDBJ whole genome shotgun (WGS) entry which is preliminary data.</text>
</comment>
<evidence type="ECO:0000313" key="5">
    <source>
        <dbReference type="Proteomes" id="UP000419743"/>
    </source>
</evidence>
<evidence type="ECO:0000313" key="4">
    <source>
        <dbReference type="EMBL" id="VZO34774.1"/>
    </source>
</evidence>
<protein>
    <recommendedName>
        <fullName evidence="6">DUF881 domain-containing protein</fullName>
    </recommendedName>
</protein>
<evidence type="ECO:0000256" key="2">
    <source>
        <dbReference type="SAM" id="Coils"/>
    </source>
</evidence>
<organism evidence="4 5">
    <name type="scientific">Occultella aeris</name>
    <dbReference type="NCBI Taxonomy" id="2761496"/>
    <lineage>
        <taxon>Bacteria</taxon>
        <taxon>Bacillati</taxon>
        <taxon>Actinomycetota</taxon>
        <taxon>Actinomycetes</taxon>
        <taxon>Micrococcales</taxon>
        <taxon>Ruaniaceae</taxon>
        <taxon>Occultella</taxon>
    </lineage>
</organism>
<evidence type="ECO:0008006" key="6">
    <source>
        <dbReference type="Google" id="ProtNLM"/>
    </source>
</evidence>
<comment type="similarity">
    <text evidence="1">Belongs to the UPF0749 family.</text>
</comment>
<keyword evidence="5" id="KW-1185">Reference proteome</keyword>
<accession>A0A7M4DD55</accession>
<proteinExistence type="inferred from homology"/>
<dbReference type="EMBL" id="CACRYJ010000004">
    <property type="protein sequence ID" value="VZO34774.1"/>
    <property type="molecule type" value="Genomic_DNA"/>
</dbReference>